<dbReference type="EC" id="5.2.1.8" evidence="2 5"/>
<dbReference type="FunFam" id="3.10.50.40:FF:000006">
    <property type="entry name" value="Peptidyl-prolyl cis-trans isomerase"/>
    <property type="match status" value="1"/>
</dbReference>
<name>A0A7S1BXR1_9STRA</name>
<dbReference type="GO" id="GO:0005783">
    <property type="term" value="C:endoplasmic reticulum"/>
    <property type="evidence" value="ECO:0007669"/>
    <property type="project" value="TreeGrafter"/>
</dbReference>
<feature type="signal peptide" evidence="6">
    <location>
        <begin position="1"/>
        <end position="22"/>
    </location>
</feature>
<dbReference type="PANTHER" id="PTHR45779">
    <property type="entry name" value="PEPTIDYLPROLYL ISOMERASE"/>
    <property type="match status" value="1"/>
</dbReference>
<keyword evidence="6" id="KW-0732">Signal</keyword>
<dbReference type="AlphaFoldDB" id="A0A7S1BXR1"/>
<evidence type="ECO:0000313" key="8">
    <source>
        <dbReference type="EMBL" id="CAD8901246.1"/>
    </source>
</evidence>
<sequence length="139" mass="14399">MIHKITNIAAAAAIVFASSASAGELVVDQYGGPTDCVPEEQASKGQFLTMHYTGTIDESSATGEKGSKFDSSLDRGEPFSFQLGTGQVIKGWDQGIEGLCIGARANLIIPPELGYGESGAGGAIPGGKVFCLDLRLFTL</sequence>
<keyword evidence="3 5" id="KW-0697">Rotamase</keyword>
<feature type="chain" id="PRO_5031034429" description="peptidylprolyl isomerase" evidence="6">
    <location>
        <begin position="23"/>
        <end position="139"/>
    </location>
</feature>
<reference evidence="8" key="1">
    <citation type="submission" date="2021-01" db="EMBL/GenBank/DDBJ databases">
        <authorList>
            <person name="Corre E."/>
            <person name="Pelletier E."/>
            <person name="Niang G."/>
            <person name="Scheremetjew M."/>
            <person name="Finn R."/>
            <person name="Kale V."/>
            <person name="Holt S."/>
            <person name="Cochrane G."/>
            <person name="Meng A."/>
            <person name="Brown T."/>
            <person name="Cohen L."/>
        </authorList>
    </citation>
    <scope>NUCLEOTIDE SEQUENCE</scope>
    <source>
        <strain evidence="8">308</strain>
    </source>
</reference>
<comment type="catalytic activity">
    <reaction evidence="1 5">
        <text>[protein]-peptidylproline (omega=180) = [protein]-peptidylproline (omega=0)</text>
        <dbReference type="Rhea" id="RHEA:16237"/>
        <dbReference type="Rhea" id="RHEA-COMP:10747"/>
        <dbReference type="Rhea" id="RHEA-COMP:10748"/>
        <dbReference type="ChEBI" id="CHEBI:83833"/>
        <dbReference type="ChEBI" id="CHEBI:83834"/>
        <dbReference type="EC" id="5.2.1.8"/>
    </reaction>
</comment>
<dbReference type="InterPro" id="IPR046357">
    <property type="entry name" value="PPIase_dom_sf"/>
</dbReference>
<protein>
    <recommendedName>
        <fullName evidence="2 5">peptidylprolyl isomerase</fullName>
        <ecNumber evidence="2 5">5.2.1.8</ecNumber>
    </recommendedName>
</protein>
<dbReference type="GO" id="GO:0003755">
    <property type="term" value="F:peptidyl-prolyl cis-trans isomerase activity"/>
    <property type="evidence" value="ECO:0007669"/>
    <property type="project" value="UniProtKB-KW"/>
</dbReference>
<evidence type="ECO:0000256" key="3">
    <source>
        <dbReference type="ARBA" id="ARBA00023110"/>
    </source>
</evidence>
<dbReference type="SUPFAM" id="SSF54534">
    <property type="entry name" value="FKBP-like"/>
    <property type="match status" value="1"/>
</dbReference>
<dbReference type="InterPro" id="IPR001179">
    <property type="entry name" value="PPIase_FKBP_dom"/>
</dbReference>
<evidence type="ECO:0000256" key="4">
    <source>
        <dbReference type="ARBA" id="ARBA00023235"/>
    </source>
</evidence>
<proteinExistence type="predicted"/>
<evidence type="ECO:0000259" key="7">
    <source>
        <dbReference type="PROSITE" id="PS50059"/>
    </source>
</evidence>
<dbReference type="Gene3D" id="3.10.50.40">
    <property type="match status" value="1"/>
</dbReference>
<evidence type="ECO:0000256" key="2">
    <source>
        <dbReference type="ARBA" id="ARBA00013194"/>
    </source>
</evidence>
<dbReference type="Pfam" id="PF00254">
    <property type="entry name" value="FKBP_C"/>
    <property type="match status" value="1"/>
</dbReference>
<organism evidence="8">
    <name type="scientific">Corethron hystrix</name>
    <dbReference type="NCBI Taxonomy" id="216773"/>
    <lineage>
        <taxon>Eukaryota</taxon>
        <taxon>Sar</taxon>
        <taxon>Stramenopiles</taxon>
        <taxon>Ochrophyta</taxon>
        <taxon>Bacillariophyta</taxon>
        <taxon>Coscinodiscophyceae</taxon>
        <taxon>Corethrophycidae</taxon>
        <taxon>Corethrales</taxon>
        <taxon>Corethraceae</taxon>
        <taxon>Corethron</taxon>
    </lineage>
</organism>
<dbReference type="EMBL" id="HBFR01038963">
    <property type="protein sequence ID" value="CAD8901246.1"/>
    <property type="molecule type" value="Transcribed_RNA"/>
</dbReference>
<dbReference type="PROSITE" id="PS50059">
    <property type="entry name" value="FKBP_PPIASE"/>
    <property type="match status" value="1"/>
</dbReference>
<gene>
    <name evidence="8" type="ORF">CHYS00102_LOCUS28465</name>
</gene>
<evidence type="ECO:0000256" key="5">
    <source>
        <dbReference type="PROSITE-ProRule" id="PRU00277"/>
    </source>
</evidence>
<accession>A0A7S1BXR1</accession>
<evidence type="ECO:0000256" key="6">
    <source>
        <dbReference type="SAM" id="SignalP"/>
    </source>
</evidence>
<dbReference type="PANTHER" id="PTHR45779:SF7">
    <property type="entry name" value="PEPTIDYLPROLYL ISOMERASE"/>
    <property type="match status" value="1"/>
</dbReference>
<keyword evidence="4 5" id="KW-0413">Isomerase</keyword>
<feature type="domain" description="PPIase FKBP-type" evidence="7">
    <location>
        <begin position="45"/>
        <end position="139"/>
    </location>
</feature>
<dbReference type="InterPro" id="IPR044609">
    <property type="entry name" value="FKBP2/11"/>
</dbReference>
<evidence type="ECO:0000256" key="1">
    <source>
        <dbReference type="ARBA" id="ARBA00000971"/>
    </source>
</evidence>